<comment type="similarity">
    <text evidence="2">Belongs to the MotB family.</text>
</comment>
<comment type="caution">
    <text evidence="11">The sequence shown here is derived from an EMBL/GenBank/DDBJ whole genome shotgun (WGS) entry which is preliminary data.</text>
</comment>
<proteinExistence type="inferred from homology"/>
<sequence length="293" mass="31336">MRSGSARRRAKGAEEEPDVTERWTVSYMDMVTVMMCLFIVLFAISQVDQDRLQTLADSLGAALGSEASKVTVVTGGDGVLTDQAPSEGEGLDSSPGITGVEDADKAQENAQKKTEEETRAEAQDEVDEMGRLRSALQSDLAASGLADAVSFTMTEHGLVIGLVTQDVFFEARSAELSETTQQVVDVVARRLAGLDNDLVIEGYANTYQDTQPYPTNWELSADRSVKVLRRMVEADGVDPARISAAAFGDAHPVADPKADPVAANRRVDIVVETKASAAVREEIAKILASAGEE</sequence>
<evidence type="ECO:0000256" key="3">
    <source>
        <dbReference type="ARBA" id="ARBA00022475"/>
    </source>
</evidence>
<evidence type="ECO:0000256" key="4">
    <source>
        <dbReference type="ARBA" id="ARBA00022692"/>
    </source>
</evidence>
<dbReference type="SUPFAM" id="SSF103088">
    <property type="entry name" value="OmpA-like"/>
    <property type="match status" value="1"/>
</dbReference>
<dbReference type="InterPro" id="IPR050330">
    <property type="entry name" value="Bact_OuterMem_StrucFunc"/>
</dbReference>
<evidence type="ECO:0000313" key="11">
    <source>
        <dbReference type="EMBL" id="MFC7581182.1"/>
    </source>
</evidence>
<accession>A0ABW2SMA6</accession>
<evidence type="ECO:0000256" key="7">
    <source>
        <dbReference type="PROSITE-ProRule" id="PRU00473"/>
    </source>
</evidence>
<evidence type="ECO:0000256" key="1">
    <source>
        <dbReference type="ARBA" id="ARBA00004162"/>
    </source>
</evidence>
<evidence type="ECO:0000256" key="8">
    <source>
        <dbReference type="SAM" id="MobiDB-lite"/>
    </source>
</evidence>
<keyword evidence="12" id="KW-1185">Reference proteome</keyword>
<dbReference type="CDD" id="cd07185">
    <property type="entry name" value="OmpA_C-like"/>
    <property type="match status" value="1"/>
</dbReference>
<protein>
    <submittedName>
        <fullName evidence="11">Flagellar motor protein MotB</fullName>
    </submittedName>
</protein>
<dbReference type="InterPro" id="IPR006665">
    <property type="entry name" value="OmpA-like"/>
</dbReference>
<evidence type="ECO:0000256" key="2">
    <source>
        <dbReference type="ARBA" id="ARBA00008914"/>
    </source>
</evidence>
<keyword evidence="11" id="KW-0966">Cell projection</keyword>
<evidence type="ECO:0000313" key="12">
    <source>
        <dbReference type="Proteomes" id="UP001596527"/>
    </source>
</evidence>
<dbReference type="InterPro" id="IPR036737">
    <property type="entry name" value="OmpA-like_sf"/>
</dbReference>
<keyword evidence="6 7" id="KW-0472">Membrane</keyword>
<reference evidence="12" key="1">
    <citation type="journal article" date="2019" name="Int. J. Syst. Evol. Microbiol.">
        <title>The Global Catalogue of Microorganisms (GCM) 10K type strain sequencing project: providing services to taxonomists for standard genome sequencing and annotation.</title>
        <authorList>
            <consortium name="The Broad Institute Genomics Platform"/>
            <consortium name="The Broad Institute Genome Sequencing Center for Infectious Disease"/>
            <person name="Wu L."/>
            <person name="Ma J."/>
        </authorList>
    </citation>
    <scope>NUCLEOTIDE SEQUENCE [LARGE SCALE GENOMIC DNA]</scope>
    <source>
        <strain evidence="12">CCUG 56698</strain>
    </source>
</reference>
<feature type="region of interest" description="Disordered" evidence="8">
    <location>
        <begin position="76"/>
        <end position="127"/>
    </location>
</feature>
<gene>
    <name evidence="11" type="ORF">ACFQWG_08225</name>
</gene>
<dbReference type="InterPro" id="IPR025713">
    <property type="entry name" value="MotB-like_N_dom"/>
</dbReference>
<evidence type="ECO:0000256" key="6">
    <source>
        <dbReference type="ARBA" id="ARBA00023136"/>
    </source>
</evidence>
<comment type="subcellular location">
    <subcellularLocation>
        <location evidence="1">Cell membrane</location>
        <topology evidence="1">Single-pass membrane protein</topology>
    </subcellularLocation>
</comment>
<keyword evidence="3" id="KW-1003">Cell membrane</keyword>
<evidence type="ECO:0000256" key="5">
    <source>
        <dbReference type="ARBA" id="ARBA00022989"/>
    </source>
</evidence>
<dbReference type="Proteomes" id="UP001596527">
    <property type="component" value="Unassembled WGS sequence"/>
</dbReference>
<keyword evidence="11" id="KW-0969">Cilium</keyword>
<dbReference type="PANTHER" id="PTHR30329:SF21">
    <property type="entry name" value="LIPOPROTEIN YIAD-RELATED"/>
    <property type="match status" value="1"/>
</dbReference>
<dbReference type="PROSITE" id="PS51123">
    <property type="entry name" value="OMPA_2"/>
    <property type="match status" value="1"/>
</dbReference>
<dbReference type="Pfam" id="PF13677">
    <property type="entry name" value="MotB_plug"/>
    <property type="match status" value="1"/>
</dbReference>
<evidence type="ECO:0000259" key="10">
    <source>
        <dbReference type="PROSITE" id="PS51123"/>
    </source>
</evidence>
<keyword evidence="11" id="KW-0282">Flagellum</keyword>
<dbReference type="EMBL" id="JBHTEF010000001">
    <property type="protein sequence ID" value="MFC7581182.1"/>
    <property type="molecule type" value="Genomic_DNA"/>
</dbReference>
<keyword evidence="5 9" id="KW-1133">Transmembrane helix</keyword>
<evidence type="ECO:0000256" key="9">
    <source>
        <dbReference type="SAM" id="Phobius"/>
    </source>
</evidence>
<feature type="domain" description="OmpA-like" evidence="10">
    <location>
        <begin position="156"/>
        <end position="275"/>
    </location>
</feature>
<organism evidence="11 12">
    <name type="scientific">Schaalia naturae</name>
    <dbReference type="NCBI Taxonomy" id="635203"/>
    <lineage>
        <taxon>Bacteria</taxon>
        <taxon>Bacillati</taxon>
        <taxon>Actinomycetota</taxon>
        <taxon>Actinomycetes</taxon>
        <taxon>Actinomycetales</taxon>
        <taxon>Actinomycetaceae</taxon>
        <taxon>Schaalia</taxon>
    </lineage>
</organism>
<feature type="transmembrane region" description="Helical" evidence="9">
    <location>
        <begin position="25"/>
        <end position="44"/>
    </location>
</feature>
<feature type="compositionally biased region" description="Basic and acidic residues" evidence="8">
    <location>
        <begin position="102"/>
        <end position="122"/>
    </location>
</feature>
<dbReference type="PANTHER" id="PTHR30329">
    <property type="entry name" value="STATOR ELEMENT OF FLAGELLAR MOTOR COMPLEX"/>
    <property type="match status" value="1"/>
</dbReference>
<dbReference type="RefSeq" id="WP_380974212.1">
    <property type="nucleotide sequence ID" value="NZ_JBHTEF010000001.1"/>
</dbReference>
<name>A0ABW2SMA6_9ACTO</name>
<keyword evidence="4 9" id="KW-0812">Transmembrane</keyword>
<dbReference type="Pfam" id="PF00691">
    <property type="entry name" value="OmpA"/>
    <property type="match status" value="1"/>
</dbReference>
<dbReference type="Gene3D" id="3.30.1330.60">
    <property type="entry name" value="OmpA-like domain"/>
    <property type="match status" value="1"/>
</dbReference>